<feature type="region of interest" description="Disordered" evidence="1">
    <location>
        <begin position="165"/>
        <end position="189"/>
    </location>
</feature>
<organism evidence="2 3">
    <name type="scientific">Mycena alexandri</name>
    <dbReference type="NCBI Taxonomy" id="1745969"/>
    <lineage>
        <taxon>Eukaryota</taxon>
        <taxon>Fungi</taxon>
        <taxon>Dikarya</taxon>
        <taxon>Basidiomycota</taxon>
        <taxon>Agaricomycotina</taxon>
        <taxon>Agaricomycetes</taxon>
        <taxon>Agaricomycetidae</taxon>
        <taxon>Agaricales</taxon>
        <taxon>Marasmiineae</taxon>
        <taxon>Mycenaceae</taxon>
        <taxon>Mycena</taxon>
    </lineage>
</organism>
<proteinExistence type="predicted"/>
<dbReference type="AlphaFoldDB" id="A0AAD6WSZ3"/>
<dbReference type="Proteomes" id="UP001218188">
    <property type="component" value="Unassembled WGS sequence"/>
</dbReference>
<evidence type="ECO:0000313" key="2">
    <source>
        <dbReference type="EMBL" id="KAJ7026033.1"/>
    </source>
</evidence>
<comment type="caution">
    <text evidence="2">The sequence shown here is derived from an EMBL/GenBank/DDBJ whole genome shotgun (WGS) entry which is preliminary data.</text>
</comment>
<reference evidence="2" key="1">
    <citation type="submission" date="2023-03" db="EMBL/GenBank/DDBJ databases">
        <title>Massive genome expansion in bonnet fungi (Mycena s.s.) driven by repeated elements and novel gene families across ecological guilds.</title>
        <authorList>
            <consortium name="Lawrence Berkeley National Laboratory"/>
            <person name="Harder C.B."/>
            <person name="Miyauchi S."/>
            <person name="Viragh M."/>
            <person name="Kuo A."/>
            <person name="Thoen E."/>
            <person name="Andreopoulos B."/>
            <person name="Lu D."/>
            <person name="Skrede I."/>
            <person name="Drula E."/>
            <person name="Henrissat B."/>
            <person name="Morin E."/>
            <person name="Kohler A."/>
            <person name="Barry K."/>
            <person name="LaButti K."/>
            <person name="Morin E."/>
            <person name="Salamov A."/>
            <person name="Lipzen A."/>
            <person name="Mereny Z."/>
            <person name="Hegedus B."/>
            <person name="Baldrian P."/>
            <person name="Stursova M."/>
            <person name="Weitz H."/>
            <person name="Taylor A."/>
            <person name="Grigoriev I.V."/>
            <person name="Nagy L.G."/>
            <person name="Martin F."/>
            <person name="Kauserud H."/>
        </authorList>
    </citation>
    <scope>NUCLEOTIDE SEQUENCE</scope>
    <source>
        <strain evidence="2">CBHHK200</strain>
    </source>
</reference>
<feature type="compositionally biased region" description="Low complexity" evidence="1">
    <location>
        <begin position="165"/>
        <end position="179"/>
    </location>
</feature>
<dbReference type="EMBL" id="JARJCM010000145">
    <property type="protein sequence ID" value="KAJ7026033.1"/>
    <property type="molecule type" value="Genomic_DNA"/>
</dbReference>
<name>A0AAD6WSZ3_9AGAR</name>
<evidence type="ECO:0000313" key="3">
    <source>
        <dbReference type="Proteomes" id="UP001218188"/>
    </source>
</evidence>
<accession>A0AAD6WSZ3</accession>
<feature type="compositionally biased region" description="Pro residues" evidence="1">
    <location>
        <begin position="180"/>
        <end position="189"/>
    </location>
</feature>
<gene>
    <name evidence="2" type="ORF">C8F04DRAFT_123867</name>
</gene>
<keyword evidence="3" id="KW-1185">Reference proteome</keyword>
<sequence>MRDSQRVTRLRPGYVAAAFCGSSTQTAFLCLRCRPEAVNSIPPPPSSIHRAGSAKREHYARADAAPLRLCPITAATTWSEQPPLHARFVRSSHSASVLPCPCPRPPANVILRPRQWSGSPPFVQLPRAASLLAHHPLRPRLPPTSPTTSLATTSIRRCAREACMPSPRCSRPAARLSRPSPAPDAVPPA</sequence>
<protein>
    <submittedName>
        <fullName evidence="2">Uncharacterized protein</fullName>
    </submittedName>
</protein>
<evidence type="ECO:0000256" key="1">
    <source>
        <dbReference type="SAM" id="MobiDB-lite"/>
    </source>
</evidence>